<evidence type="ECO:0000259" key="9">
    <source>
        <dbReference type="SMART" id="SM01274"/>
    </source>
</evidence>
<dbReference type="PANTHER" id="PTHR43237">
    <property type="entry name" value="NADP-DEPENDENT MALIC ENZYME"/>
    <property type="match status" value="1"/>
</dbReference>
<dbReference type="InterPro" id="IPR012188">
    <property type="entry name" value="ME_PTA"/>
</dbReference>
<keyword evidence="7" id="KW-0511">Multifunctional enzyme</keyword>
<gene>
    <name evidence="10" type="ORF">ACFOD3_03220</name>
</gene>
<dbReference type="EMBL" id="JBHRSB010000001">
    <property type="protein sequence ID" value="MFC2998887.1"/>
    <property type="molecule type" value="Genomic_DNA"/>
</dbReference>
<dbReference type="PROSITE" id="PS00331">
    <property type="entry name" value="MALIC_ENZYMES"/>
    <property type="match status" value="1"/>
</dbReference>
<protein>
    <submittedName>
        <fullName evidence="10">NADP-dependent malic enzyme</fullName>
        <ecNumber evidence="10">1.1.1.40</ecNumber>
    </submittedName>
</protein>
<evidence type="ECO:0000256" key="4">
    <source>
        <dbReference type="ARBA" id="ARBA00008756"/>
    </source>
</evidence>
<dbReference type="InterPro" id="IPR051674">
    <property type="entry name" value="Malate_Decarboxylase"/>
</dbReference>
<evidence type="ECO:0000256" key="3">
    <source>
        <dbReference type="ARBA" id="ARBA00007686"/>
    </source>
</evidence>
<comment type="caution">
    <text evidence="10">The sequence shown here is derived from an EMBL/GenBank/DDBJ whole genome shotgun (WGS) entry which is preliminary data.</text>
</comment>
<organism evidence="10 11">
    <name type="scientific">Falsiroseomonas tokyonensis</name>
    <dbReference type="NCBI Taxonomy" id="430521"/>
    <lineage>
        <taxon>Bacteria</taxon>
        <taxon>Pseudomonadati</taxon>
        <taxon>Pseudomonadota</taxon>
        <taxon>Alphaproteobacteria</taxon>
        <taxon>Acetobacterales</taxon>
        <taxon>Roseomonadaceae</taxon>
        <taxon>Falsiroseomonas</taxon>
    </lineage>
</organism>
<dbReference type="InterPro" id="IPR002505">
    <property type="entry name" value="PTA_PTB"/>
</dbReference>
<keyword evidence="11" id="KW-1185">Reference proteome</keyword>
<comment type="cofactor">
    <cofactor evidence="1">
        <name>Mn(2+)</name>
        <dbReference type="ChEBI" id="CHEBI:29035"/>
    </cofactor>
</comment>
<accession>A0ABV7BML2</accession>
<dbReference type="GO" id="GO:0004473">
    <property type="term" value="F:malate dehydrogenase (decarboxylating) (NADP+) activity"/>
    <property type="evidence" value="ECO:0007669"/>
    <property type="project" value="UniProtKB-EC"/>
</dbReference>
<evidence type="ECO:0000256" key="2">
    <source>
        <dbReference type="ARBA" id="ARBA00001946"/>
    </source>
</evidence>
<proteinExistence type="inferred from homology"/>
<dbReference type="InterPro" id="IPR015884">
    <property type="entry name" value="Malic_enzyme_CS"/>
</dbReference>
<dbReference type="Pfam" id="PF00390">
    <property type="entry name" value="malic"/>
    <property type="match status" value="1"/>
</dbReference>
<evidence type="ECO:0000256" key="1">
    <source>
        <dbReference type="ARBA" id="ARBA00001936"/>
    </source>
</evidence>
<sequence length="769" mass="81801">MDDARKQPGEALADTRTARITDQEALAMHAEGRPGKLEIRLTKPLTTARDLSLAYSPGVAAPCLQIHKNPALAYDYTSKGNFVAVISNGTAVLGLGNLGALASKPVMEGKAALFKRFADVDSIDLCLDTEDVDAFVNSVRYLGPSFGGINLEDIKAPECFVIEQRLRELMDIPVFHDDQHGTAIVAAAGLINACHLTGRDLKSVKLVINGAGAAAVACAELVKAMGIHPQHVILADTKGVIYRGRTEGMNQWKSAHAADTNCRTLAQAMEGADCFMGLSVKGAVTPEMVRSMAAHPIIFAMANPDPEITPDEARAVRPDCIIATGRSDYPNQVNNVLGFPFIFRGALDVRASTINDPMKVAAAHALALLAREHVPEEVAGAGAGKSLRFGPDYIIPNAFDPRLISRIPPAVAKAAMESGVARKPIMDLHRYARDLAGRLDSTAHAMEAIAERVQANPRRVVFAEGEEERVIRAAIAFRNAGYGTPILVGREDRVNAVVAGLGIAMPEGIEIHNARLSDRNTAYAEWLYAKKQREGFLQRDCQRLVNLDRNVFAACMVAAGDADAMVTGATRSYAATLEGVLTAIDPAPGTVLFGLTLMLARRSGTVLVADTAIHERPDAATLAEIATRAAAAARRLGHEPRVAFLAFSTFGDPKGSIPGNVRDAVKLLDQRQVDFEYDGEMAADVALDPGLRAALYPFCRLTGPANVLVMPGLHAAHILTKAAPRLTSAQTIGPLLMGLSAPVQIVGMEAGVNQILDIACLAAHAALPK</sequence>
<evidence type="ECO:0000259" key="8">
    <source>
        <dbReference type="SMART" id="SM00919"/>
    </source>
</evidence>
<dbReference type="InterPro" id="IPR012301">
    <property type="entry name" value="Malic_N_dom"/>
</dbReference>
<evidence type="ECO:0000256" key="6">
    <source>
        <dbReference type="ARBA" id="ARBA00023002"/>
    </source>
</evidence>
<dbReference type="Pfam" id="PF03949">
    <property type="entry name" value="Malic_M"/>
    <property type="match status" value="1"/>
</dbReference>
<evidence type="ECO:0000256" key="7">
    <source>
        <dbReference type="ARBA" id="ARBA00023268"/>
    </source>
</evidence>
<evidence type="ECO:0000313" key="10">
    <source>
        <dbReference type="EMBL" id="MFC2998887.1"/>
    </source>
</evidence>
<dbReference type="RefSeq" id="WP_216834545.1">
    <property type="nucleotide sequence ID" value="NZ_JAFNJS010000001.1"/>
</dbReference>
<dbReference type="Proteomes" id="UP001595420">
    <property type="component" value="Unassembled WGS sequence"/>
</dbReference>
<dbReference type="InterPro" id="IPR045213">
    <property type="entry name" value="Malic_NAD-bd_bact_type"/>
</dbReference>
<comment type="cofactor">
    <cofactor evidence="2">
        <name>Mg(2+)</name>
        <dbReference type="ChEBI" id="CHEBI:18420"/>
    </cofactor>
</comment>
<dbReference type="CDD" id="cd05311">
    <property type="entry name" value="NAD_bind_2_malic_enz"/>
    <property type="match status" value="1"/>
</dbReference>
<keyword evidence="6 10" id="KW-0560">Oxidoreductase</keyword>
<dbReference type="EC" id="1.1.1.40" evidence="10"/>
<evidence type="ECO:0000313" key="11">
    <source>
        <dbReference type="Proteomes" id="UP001595420"/>
    </source>
</evidence>
<dbReference type="PIRSF" id="PIRSF036684">
    <property type="entry name" value="ME_PTA"/>
    <property type="match status" value="1"/>
</dbReference>
<evidence type="ECO:0000256" key="5">
    <source>
        <dbReference type="ARBA" id="ARBA00022723"/>
    </source>
</evidence>
<dbReference type="InterPro" id="IPR012302">
    <property type="entry name" value="Malic_NAD-bd"/>
</dbReference>
<keyword evidence="5" id="KW-0479">Metal-binding</keyword>
<dbReference type="Pfam" id="PF01515">
    <property type="entry name" value="PTA_PTB"/>
    <property type="match status" value="1"/>
</dbReference>
<feature type="domain" description="Malic enzyme N-terminal" evidence="9">
    <location>
        <begin position="34"/>
        <end position="167"/>
    </location>
</feature>
<name>A0ABV7BML2_9PROT</name>
<comment type="similarity">
    <text evidence="4">In the C-terminal section; belongs to the phosphate acetyltransferase and butyryltransferase family.</text>
</comment>
<dbReference type="SMART" id="SM00919">
    <property type="entry name" value="Malic_M"/>
    <property type="match status" value="1"/>
</dbReference>
<comment type="similarity">
    <text evidence="3">In the N-terminal section; belongs to the malic enzymes family.</text>
</comment>
<reference evidence="11" key="1">
    <citation type="journal article" date="2019" name="Int. J. Syst. Evol. Microbiol.">
        <title>The Global Catalogue of Microorganisms (GCM) 10K type strain sequencing project: providing services to taxonomists for standard genome sequencing and annotation.</title>
        <authorList>
            <consortium name="The Broad Institute Genomics Platform"/>
            <consortium name="The Broad Institute Genome Sequencing Center for Infectious Disease"/>
            <person name="Wu L."/>
            <person name="Ma J."/>
        </authorList>
    </citation>
    <scope>NUCLEOTIDE SEQUENCE [LARGE SCALE GENOMIC DNA]</scope>
    <source>
        <strain evidence="11">CGMCC 1.16855</strain>
    </source>
</reference>
<dbReference type="PANTHER" id="PTHR43237:SF4">
    <property type="entry name" value="NADP-DEPENDENT MALIC ENZYME"/>
    <property type="match status" value="1"/>
</dbReference>
<feature type="domain" description="Malic enzyme NAD-binding" evidence="8">
    <location>
        <begin position="179"/>
        <end position="416"/>
    </location>
</feature>
<dbReference type="SMART" id="SM01274">
    <property type="entry name" value="malic"/>
    <property type="match status" value="1"/>
</dbReference>